<comment type="cofactor">
    <cofactor evidence="1">
        <name>heme c</name>
        <dbReference type="ChEBI" id="CHEBI:61717"/>
    </cofactor>
</comment>
<evidence type="ECO:0000256" key="2">
    <source>
        <dbReference type="ARBA" id="ARBA00004196"/>
    </source>
</evidence>
<dbReference type="InterPro" id="IPR036280">
    <property type="entry name" value="Multihaem_cyt_sf"/>
</dbReference>
<organism evidence="10 11">
    <name type="scientific">Paracidobacterium acidisoli</name>
    <dbReference type="NCBI Taxonomy" id="2303751"/>
    <lineage>
        <taxon>Bacteria</taxon>
        <taxon>Pseudomonadati</taxon>
        <taxon>Acidobacteriota</taxon>
        <taxon>Terriglobia</taxon>
        <taxon>Terriglobales</taxon>
        <taxon>Acidobacteriaceae</taxon>
        <taxon>Paracidobacterium</taxon>
    </lineage>
</organism>
<feature type="compositionally biased region" description="Low complexity" evidence="8">
    <location>
        <begin position="65"/>
        <end position="90"/>
    </location>
</feature>
<feature type="region of interest" description="Disordered" evidence="8">
    <location>
        <begin position="65"/>
        <end position="97"/>
    </location>
</feature>
<evidence type="ECO:0000256" key="6">
    <source>
        <dbReference type="ARBA" id="ARBA00022982"/>
    </source>
</evidence>
<evidence type="ECO:0000256" key="5">
    <source>
        <dbReference type="ARBA" id="ARBA00022723"/>
    </source>
</evidence>
<reference evidence="10 11" key="1">
    <citation type="submission" date="2018-08" db="EMBL/GenBank/DDBJ databases">
        <title>Acidipila sp. 4G-K13, an acidobacterium isolated from forest soil.</title>
        <authorList>
            <person name="Gao Z.-H."/>
            <person name="Qiu L.-H."/>
        </authorList>
    </citation>
    <scope>NUCLEOTIDE SEQUENCE [LARGE SCALE GENOMIC DNA]</scope>
    <source>
        <strain evidence="10 11">4G-K13</strain>
    </source>
</reference>
<feature type="domain" description="Tetrahaem cytochrome" evidence="9">
    <location>
        <begin position="106"/>
        <end position="191"/>
    </location>
</feature>
<keyword evidence="3" id="KW-0813">Transport</keyword>
<keyword evidence="11" id="KW-1185">Reference proteome</keyword>
<comment type="caution">
    <text evidence="10">The sequence shown here is derived from an EMBL/GenBank/DDBJ whole genome shotgun (WGS) entry which is preliminary data.</text>
</comment>
<evidence type="ECO:0000256" key="4">
    <source>
        <dbReference type="ARBA" id="ARBA00022617"/>
    </source>
</evidence>
<dbReference type="EMBL" id="QVQT01000011">
    <property type="protein sequence ID" value="RFU14782.1"/>
    <property type="molecule type" value="Genomic_DNA"/>
</dbReference>
<feature type="region of interest" description="Disordered" evidence="8">
    <location>
        <begin position="1"/>
        <end position="30"/>
    </location>
</feature>
<dbReference type="PANTHER" id="PTHR39425:SF1">
    <property type="entry name" value="CYTOCHROME C7-LIKE DOMAIN-CONTAINING PROTEIN"/>
    <property type="match status" value="1"/>
</dbReference>
<evidence type="ECO:0000256" key="3">
    <source>
        <dbReference type="ARBA" id="ARBA00022448"/>
    </source>
</evidence>
<accession>A0A372IIK3</accession>
<dbReference type="SUPFAM" id="SSF48695">
    <property type="entry name" value="Multiheme cytochromes"/>
    <property type="match status" value="1"/>
</dbReference>
<evidence type="ECO:0000313" key="10">
    <source>
        <dbReference type="EMBL" id="RFU14782.1"/>
    </source>
</evidence>
<keyword evidence="5" id="KW-0479">Metal-binding</keyword>
<protein>
    <recommendedName>
        <fullName evidence="9">Tetrahaem cytochrome domain-containing protein</fullName>
    </recommendedName>
</protein>
<dbReference type="GO" id="GO:0046872">
    <property type="term" value="F:metal ion binding"/>
    <property type="evidence" value="ECO:0007669"/>
    <property type="project" value="UniProtKB-KW"/>
</dbReference>
<dbReference type="Gene3D" id="3.90.10.10">
    <property type="entry name" value="Cytochrome C3"/>
    <property type="match status" value="2"/>
</dbReference>
<keyword evidence="6" id="KW-0249">Electron transport</keyword>
<evidence type="ECO:0000259" key="9">
    <source>
        <dbReference type="Pfam" id="PF14537"/>
    </source>
</evidence>
<keyword evidence="4" id="KW-0349">Heme</keyword>
<dbReference type="CDD" id="cd08168">
    <property type="entry name" value="Cytochrom_C3"/>
    <property type="match status" value="1"/>
</dbReference>
<evidence type="ECO:0000256" key="7">
    <source>
        <dbReference type="ARBA" id="ARBA00023004"/>
    </source>
</evidence>
<proteinExistence type="predicted"/>
<evidence type="ECO:0000256" key="8">
    <source>
        <dbReference type="SAM" id="MobiDB-lite"/>
    </source>
</evidence>
<keyword evidence="7" id="KW-0408">Iron</keyword>
<sequence length="233" mass="25040">MIRAAPGIVSRFPCPSRHSSRTATEPRRRQKVQAVKWWKQTLATAAILAAAVGAEQVRPVMAMPAAQSSSQAQSSSPPAASAGTQTPAPADASAKQQPFPFSHKRHAALKINCTYCHTGAETGVHADFPVQSKCMACHAQVDKDAEPIKQLAALPPDTHITPEKPVYTLPDFVTFSHARHKAAGAACAACHGDVWASDVVQPHLPMRMKACIDCHRENHAQVTCTTCHEAFQQ</sequence>
<dbReference type="PANTHER" id="PTHR39425">
    <property type="entry name" value="LIPOPROTEIN CYTOCHROME C"/>
    <property type="match status" value="1"/>
</dbReference>
<dbReference type="InterPro" id="IPR012286">
    <property type="entry name" value="Tetrahaem_cytochrome"/>
</dbReference>
<dbReference type="Proteomes" id="UP000264702">
    <property type="component" value="Unassembled WGS sequence"/>
</dbReference>
<evidence type="ECO:0000256" key="1">
    <source>
        <dbReference type="ARBA" id="ARBA00001926"/>
    </source>
</evidence>
<comment type="subcellular location">
    <subcellularLocation>
        <location evidence="2">Cell envelope</location>
    </subcellularLocation>
</comment>
<dbReference type="Pfam" id="PF14537">
    <property type="entry name" value="Cytochrom_c3_2"/>
    <property type="match status" value="1"/>
</dbReference>
<evidence type="ECO:0000313" key="11">
    <source>
        <dbReference type="Proteomes" id="UP000264702"/>
    </source>
</evidence>
<dbReference type="GO" id="GO:0030313">
    <property type="term" value="C:cell envelope"/>
    <property type="evidence" value="ECO:0007669"/>
    <property type="project" value="UniProtKB-SubCell"/>
</dbReference>
<dbReference type="AlphaFoldDB" id="A0A372IIK3"/>
<gene>
    <name evidence="10" type="ORF">D0Y96_20240</name>
</gene>
<name>A0A372IIK3_9BACT</name>